<keyword evidence="3" id="KW-0804">Transcription</keyword>
<comment type="caution">
    <text evidence="5">The sequence shown here is derived from an EMBL/GenBank/DDBJ whole genome shotgun (WGS) entry which is preliminary data.</text>
</comment>
<dbReference type="Proteomes" id="UP001646157">
    <property type="component" value="Unassembled WGS sequence"/>
</dbReference>
<dbReference type="InterPro" id="IPR000524">
    <property type="entry name" value="Tscrpt_reg_HTH_GntR"/>
</dbReference>
<dbReference type="SUPFAM" id="SSF48008">
    <property type="entry name" value="GntR ligand-binding domain-like"/>
    <property type="match status" value="1"/>
</dbReference>
<proteinExistence type="predicted"/>
<dbReference type="SMART" id="SM00895">
    <property type="entry name" value="FCD"/>
    <property type="match status" value="1"/>
</dbReference>
<name>A0ABS2NHD9_9BACI</name>
<sequence>MRTQRDIPKMVRVSAKDFAYTEVKQRIIHCNFRPGQQIVEEELSSELEISRTPLREALQRLELEELVVRQPNGRLKVAPVSVKEVKELFMVRSMLEGIVVTEAVDNITDQDIRNLSYLVRMVKETSGEGNHEDVSNFGTQFHTYLYNLSQNKTVVKILFQLNDHITRYRRLAHFIDTKKTSDEHEVILDFIIKKDKKNAELTMKNHVLDSMNQAVIAVMQYEESLNNPAN</sequence>
<organism evidence="5 6">
    <name type="scientific">Rossellomorea pakistanensis</name>
    <dbReference type="NCBI Taxonomy" id="992288"/>
    <lineage>
        <taxon>Bacteria</taxon>
        <taxon>Bacillati</taxon>
        <taxon>Bacillota</taxon>
        <taxon>Bacilli</taxon>
        <taxon>Bacillales</taxon>
        <taxon>Bacillaceae</taxon>
        <taxon>Rossellomorea</taxon>
    </lineage>
</organism>
<dbReference type="InterPro" id="IPR008920">
    <property type="entry name" value="TF_FadR/GntR_C"/>
</dbReference>
<dbReference type="RefSeq" id="WP_205174439.1">
    <property type="nucleotide sequence ID" value="NZ_JAFBDZ010000004.1"/>
</dbReference>
<dbReference type="SMART" id="SM00345">
    <property type="entry name" value="HTH_GNTR"/>
    <property type="match status" value="1"/>
</dbReference>
<dbReference type="PANTHER" id="PTHR43537:SF5">
    <property type="entry name" value="UXU OPERON TRANSCRIPTIONAL REGULATOR"/>
    <property type="match status" value="1"/>
</dbReference>
<keyword evidence="6" id="KW-1185">Reference proteome</keyword>
<dbReference type="InterPro" id="IPR036390">
    <property type="entry name" value="WH_DNA-bd_sf"/>
</dbReference>
<dbReference type="Gene3D" id="1.20.120.530">
    <property type="entry name" value="GntR ligand-binding domain-like"/>
    <property type="match status" value="1"/>
</dbReference>
<reference evidence="5 6" key="1">
    <citation type="submission" date="2021-01" db="EMBL/GenBank/DDBJ databases">
        <title>Genomic Encyclopedia of Type Strains, Phase IV (KMG-IV): sequencing the most valuable type-strain genomes for metagenomic binning, comparative biology and taxonomic classification.</title>
        <authorList>
            <person name="Goeker M."/>
        </authorList>
    </citation>
    <scope>NUCLEOTIDE SEQUENCE [LARGE SCALE GENOMIC DNA]</scope>
    <source>
        <strain evidence="5 6">DSM 24834</strain>
    </source>
</reference>
<dbReference type="InterPro" id="IPR011711">
    <property type="entry name" value="GntR_C"/>
</dbReference>
<accession>A0ABS2NHD9</accession>
<dbReference type="GO" id="GO:0003677">
    <property type="term" value="F:DNA binding"/>
    <property type="evidence" value="ECO:0007669"/>
    <property type="project" value="UniProtKB-KW"/>
</dbReference>
<dbReference type="Pfam" id="PF07729">
    <property type="entry name" value="FCD"/>
    <property type="match status" value="1"/>
</dbReference>
<evidence type="ECO:0000256" key="2">
    <source>
        <dbReference type="ARBA" id="ARBA00023125"/>
    </source>
</evidence>
<dbReference type="PROSITE" id="PS50949">
    <property type="entry name" value="HTH_GNTR"/>
    <property type="match status" value="1"/>
</dbReference>
<evidence type="ECO:0000256" key="1">
    <source>
        <dbReference type="ARBA" id="ARBA00023015"/>
    </source>
</evidence>
<evidence type="ECO:0000313" key="6">
    <source>
        <dbReference type="Proteomes" id="UP001646157"/>
    </source>
</evidence>
<evidence type="ECO:0000313" key="5">
    <source>
        <dbReference type="EMBL" id="MBM7587243.1"/>
    </source>
</evidence>
<protein>
    <submittedName>
        <fullName evidence="5">DNA-binding GntR family transcriptional regulator</fullName>
    </submittedName>
</protein>
<feature type="domain" description="HTH gntR-type" evidence="4">
    <location>
        <begin position="13"/>
        <end position="80"/>
    </location>
</feature>
<keyword evidence="1" id="KW-0805">Transcription regulation</keyword>
<keyword evidence="2 5" id="KW-0238">DNA-binding</keyword>
<dbReference type="InterPro" id="IPR036388">
    <property type="entry name" value="WH-like_DNA-bd_sf"/>
</dbReference>
<dbReference type="Pfam" id="PF00392">
    <property type="entry name" value="GntR"/>
    <property type="match status" value="1"/>
</dbReference>
<dbReference type="Gene3D" id="1.10.10.10">
    <property type="entry name" value="Winged helix-like DNA-binding domain superfamily/Winged helix DNA-binding domain"/>
    <property type="match status" value="1"/>
</dbReference>
<dbReference type="PANTHER" id="PTHR43537">
    <property type="entry name" value="TRANSCRIPTIONAL REGULATOR, GNTR FAMILY"/>
    <property type="match status" value="1"/>
</dbReference>
<evidence type="ECO:0000256" key="3">
    <source>
        <dbReference type="ARBA" id="ARBA00023163"/>
    </source>
</evidence>
<dbReference type="EMBL" id="JAFBDZ010000004">
    <property type="protein sequence ID" value="MBM7587243.1"/>
    <property type="molecule type" value="Genomic_DNA"/>
</dbReference>
<evidence type="ECO:0000259" key="4">
    <source>
        <dbReference type="PROSITE" id="PS50949"/>
    </source>
</evidence>
<dbReference type="SUPFAM" id="SSF46785">
    <property type="entry name" value="Winged helix' DNA-binding domain"/>
    <property type="match status" value="1"/>
</dbReference>
<gene>
    <name evidence="5" type="ORF">JOC86_003816</name>
</gene>